<dbReference type="RefSeq" id="WP_183328425.1">
    <property type="nucleotide sequence ID" value="NZ_JACHHK010000003.1"/>
</dbReference>
<dbReference type="PANTHER" id="PTHR12110:SF41">
    <property type="entry name" value="INOSOSE DEHYDRATASE"/>
    <property type="match status" value="1"/>
</dbReference>
<keyword evidence="2" id="KW-0413">Isomerase</keyword>
<dbReference type="SUPFAM" id="SSF51658">
    <property type="entry name" value="Xylose isomerase-like"/>
    <property type="match status" value="1"/>
</dbReference>
<dbReference type="Gene3D" id="3.20.20.150">
    <property type="entry name" value="Divalent-metal-dependent TIM barrel enzymes"/>
    <property type="match status" value="1"/>
</dbReference>
<dbReference type="EMBL" id="JACHHK010000003">
    <property type="protein sequence ID" value="MBB5183137.1"/>
    <property type="molecule type" value="Genomic_DNA"/>
</dbReference>
<sequence length="292" mass="33578">MNLSVITDQVDQDIEKALPLIQAHGYSYVELHNVFGKTIETIDKDECACLKTLLQKYQLKVSCIASTVFFLCPLYPNDVVSSFDPTFKAVTGNLDTHLSYLLKACRIAKTLDCDVVRVFPFRFPDNRRPPYGTVEDVSQILRAMSRALQIAQAEDVTLVLENCPHSHLPKGFMTAEIVQFINNPHLQLLWDPGNSYRAIRENLPQPEIRSIYDEWDAIKSYVRHVHIKDYHYDPHFEKPYRHVPLGQGDLNYKVLMNKMRDFPYCVSLEAEVDQAGTLASMQVLKTLWEADR</sequence>
<evidence type="ECO:0000313" key="3">
    <source>
        <dbReference type="Proteomes" id="UP000539953"/>
    </source>
</evidence>
<comment type="caution">
    <text evidence="2">The sequence shown here is derived from an EMBL/GenBank/DDBJ whole genome shotgun (WGS) entry which is preliminary data.</text>
</comment>
<name>A0A7W8CZE3_9FIRM</name>
<evidence type="ECO:0000259" key="1">
    <source>
        <dbReference type="Pfam" id="PF01261"/>
    </source>
</evidence>
<dbReference type="Pfam" id="PF01261">
    <property type="entry name" value="AP_endonuc_2"/>
    <property type="match status" value="1"/>
</dbReference>
<dbReference type="InterPro" id="IPR013022">
    <property type="entry name" value="Xyl_isomerase-like_TIM-brl"/>
</dbReference>
<dbReference type="AlphaFoldDB" id="A0A7W8CZE3"/>
<feature type="domain" description="Xylose isomerase-like TIM barrel" evidence="1">
    <location>
        <begin position="20"/>
        <end position="286"/>
    </location>
</feature>
<protein>
    <submittedName>
        <fullName evidence="2">Sugar phosphate isomerase/epimerase</fullName>
    </submittedName>
</protein>
<organism evidence="2 3">
    <name type="scientific">Catenisphaera adipataccumulans</name>
    <dbReference type="NCBI Taxonomy" id="700500"/>
    <lineage>
        <taxon>Bacteria</taxon>
        <taxon>Bacillati</taxon>
        <taxon>Bacillota</taxon>
        <taxon>Erysipelotrichia</taxon>
        <taxon>Erysipelotrichales</taxon>
        <taxon>Erysipelotrichaceae</taxon>
        <taxon>Catenisphaera</taxon>
    </lineage>
</organism>
<dbReference type="GO" id="GO:0016853">
    <property type="term" value="F:isomerase activity"/>
    <property type="evidence" value="ECO:0007669"/>
    <property type="project" value="UniProtKB-KW"/>
</dbReference>
<gene>
    <name evidence="2" type="ORF">HNQ47_001157</name>
</gene>
<keyword evidence="3" id="KW-1185">Reference proteome</keyword>
<reference evidence="2 3" key="1">
    <citation type="submission" date="2020-08" db="EMBL/GenBank/DDBJ databases">
        <title>Genomic Encyclopedia of Type Strains, Phase IV (KMG-IV): sequencing the most valuable type-strain genomes for metagenomic binning, comparative biology and taxonomic classification.</title>
        <authorList>
            <person name="Goeker M."/>
        </authorList>
    </citation>
    <scope>NUCLEOTIDE SEQUENCE [LARGE SCALE GENOMIC DNA]</scope>
    <source>
        <strain evidence="2 3">DSM 25799</strain>
    </source>
</reference>
<dbReference type="Proteomes" id="UP000539953">
    <property type="component" value="Unassembled WGS sequence"/>
</dbReference>
<dbReference type="InterPro" id="IPR036237">
    <property type="entry name" value="Xyl_isomerase-like_sf"/>
</dbReference>
<dbReference type="PANTHER" id="PTHR12110">
    <property type="entry name" value="HYDROXYPYRUVATE ISOMERASE"/>
    <property type="match status" value="1"/>
</dbReference>
<accession>A0A7W8CZE3</accession>
<proteinExistence type="predicted"/>
<dbReference type="InterPro" id="IPR050312">
    <property type="entry name" value="IolE/XylAMocC-like"/>
</dbReference>
<evidence type="ECO:0000313" key="2">
    <source>
        <dbReference type="EMBL" id="MBB5183137.1"/>
    </source>
</evidence>